<evidence type="ECO:0000256" key="1">
    <source>
        <dbReference type="ARBA" id="ARBA00004604"/>
    </source>
</evidence>
<comment type="subcellular location">
    <subcellularLocation>
        <location evidence="1">Nucleus</location>
        <location evidence="1">Nucleolus</location>
    </subcellularLocation>
</comment>
<feature type="compositionally biased region" description="Acidic residues" evidence="10">
    <location>
        <begin position="87"/>
        <end position="118"/>
    </location>
</feature>
<comment type="similarity">
    <text evidence="2 9">Belongs to the class I-like SAM-binding methyltransferase superfamily. RsmB/NOP family.</text>
</comment>
<keyword evidence="3" id="KW-0690">Ribosome biogenesis</keyword>
<keyword evidence="13" id="KW-1185">Reference proteome</keyword>
<dbReference type="Proteomes" id="UP001249851">
    <property type="component" value="Unassembled WGS sequence"/>
</dbReference>
<evidence type="ECO:0000313" key="12">
    <source>
        <dbReference type="EMBL" id="KAK2552966.1"/>
    </source>
</evidence>
<gene>
    <name evidence="12" type="ORF">P5673_025676</name>
</gene>
<name>A0AAD9Q253_ACRCE</name>
<dbReference type="GO" id="GO:0009383">
    <property type="term" value="F:rRNA (cytosine-C5-)-methyltransferase activity"/>
    <property type="evidence" value="ECO:0007669"/>
    <property type="project" value="TreeGrafter"/>
</dbReference>
<dbReference type="GO" id="GO:0000470">
    <property type="term" value="P:maturation of LSU-rRNA"/>
    <property type="evidence" value="ECO:0007669"/>
    <property type="project" value="TreeGrafter"/>
</dbReference>
<evidence type="ECO:0000259" key="11">
    <source>
        <dbReference type="PROSITE" id="PS51686"/>
    </source>
</evidence>
<evidence type="ECO:0000256" key="2">
    <source>
        <dbReference type="ARBA" id="ARBA00007494"/>
    </source>
</evidence>
<sequence length="326" mass="37208">MGRRKSSALEKPKGPGRKARKQPEPEFPKSLVKGIGEKRNKVLKPKKRSKGKRKQRNGKNGEVVLNFKSRPFSDENKSWLKLKKDSEDEEEDMPKDEFPYENDEANSDDSGDEDDENEMLPIEKKSRKLDERKARDKVLAEEELKTNIAETEVFVLPSGQEIEKEAVEQPDLVMINQRIRDNIQALNNFKQAPDLCSYYSYEKFLMQKFFELFPLNELLEFLEANEVQRPVTIRTNTLKTRRRDLAQALINRGVNLDPIGKWSKVGLVIYDSSVPIGATPEYLAGHYILQGASSMLPVMALAPQEKERILDMCAAPGGKATYIGYS</sequence>
<dbReference type="InterPro" id="IPR049560">
    <property type="entry name" value="MeTrfase_RsmB-F_NOP2_cat"/>
</dbReference>
<comment type="caution">
    <text evidence="9">Lacks conserved residue(s) required for the propagation of feature annotation.</text>
</comment>
<dbReference type="EMBL" id="JARQWQ010000081">
    <property type="protein sequence ID" value="KAK2552966.1"/>
    <property type="molecule type" value="Genomic_DNA"/>
</dbReference>
<keyword evidence="5 9" id="KW-0808">Transferase</keyword>
<feature type="compositionally biased region" description="Basic residues" evidence="10">
    <location>
        <begin position="41"/>
        <end position="57"/>
    </location>
</feature>
<dbReference type="AlphaFoldDB" id="A0AAD9Q253"/>
<evidence type="ECO:0000256" key="10">
    <source>
        <dbReference type="SAM" id="MobiDB-lite"/>
    </source>
</evidence>
<proteinExistence type="inferred from homology"/>
<feature type="binding site" evidence="9">
    <location>
        <begin position="313"/>
        <end position="319"/>
    </location>
    <ligand>
        <name>S-adenosyl-L-methionine</name>
        <dbReference type="ChEBI" id="CHEBI:59789"/>
    </ligand>
</feature>
<dbReference type="PANTHER" id="PTHR22807">
    <property type="entry name" value="NOP2 YEAST -RELATED NOL1/NOP2/FMU SUN DOMAIN-CONTAINING"/>
    <property type="match status" value="1"/>
</dbReference>
<comment type="caution">
    <text evidence="12">The sequence shown here is derived from an EMBL/GenBank/DDBJ whole genome shotgun (WGS) entry which is preliminary data.</text>
</comment>
<feature type="region of interest" description="Disordered" evidence="10">
    <location>
        <begin position="1"/>
        <end position="133"/>
    </location>
</feature>
<feature type="compositionally biased region" description="Basic and acidic residues" evidence="10">
    <location>
        <begin position="121"/>
        <end position="133"/>
    </location>
</feature>
<dbReference type="Pfam" id="PF22458">
    <property type="entry name" value="RsmF-B_ferredox"/>
    <property type="match status" value="1"/>
</dbReference>
<dbReference type="GO" id="GO:0005730">
    <property type="term" value="C:nucleolus"/>
    <property type="evidence" value="ECO:0007669"/>
    <property type="project" value="UniProtKB-SubCell"/>
</dbReference>
<dbReference type="InterPro" id="IPR054728">
    <property type="entry name" value="RsmB-like_ferredoxin"/>
</dbReference>
<keyword evidence="7 9" id="KW-0694">RNA-binding</keyword>
<evidence type="ECO:0000256" key="7">
    <source>
        <dbReference type="ARBA" id="ARBA00022884"/>
    </source>
</evidence>
<dbReference type="Gene3D" id="3.30.70.1170">
    <property type="entry name" value="Sun protein, domain 3"/>
    <property type="match status" value="1"/>
</dbReference>
<dbReference type="PROSITE" id="PS51686">
    <property type="entry name" value="SAM_MT_RSMB_NOP"/>
    <property type="match status" value="1"/>
</dbReference>
<evidence type="ECO:0000313" key="13">
    <source>
        <dbReference type="Proteomes" id="UP001249851"/>
    </source>
</evidence>
<dbReference type="FunFam" id="3.30.70.1170:FF:000001">
    <property type="entry name" value="Ribosomal RNA methyltransferase Nop2"/>
    <property type="match status" value="1"/>
</dbReference>
<evidence type="ECO:0000256" key="4">
    <source>
        <dbReference type="ARBA" id="ARBA00022603"/>
    </source>
</evidence>
<feature type="compositionally biased region" description="Basic and acidic residues" evidence="10">
    <location>
        <begin position="71"/>
        <end position="86"/>
    </location>
</feature>
<organism evidence="12 13">
    <name type="scientific">Acropora cervicornis</name>
    <name type="common">Staghorn coral</name>
    <dbReference type="NCBI Taxonomy" id="6130"/>
    <lineage>
        <taxon>Eukaryota</taxon>
        <taxon>Metazoa</taxon>
        <taxon>Cnidaria</taxon>
        <taxon>Anthozoa</taxon>
        <taxon>Hexacorallia</taxon>
        <taxon>Scleractinia</taxon>
        <taxon>Astrocoeniina</taxon>
        <taxon>Acroporidae</taxon>
        <taxon>Acropora</taxon>
    </lineage>
</organism>
<keyword evidence="6 9" id="KW-0949">S-adenosyl-L-methionine</keyword>
<dbReference type="PANTHER" id="PTHR22807:SF30">
    <property type="entry name" value="28S RRNA (CYTOSINE(4447)-C(5))-METHYLTRANSFERASE-RELATED"/>
    <property type="match status" value="1"/>
</dbReference>
<feature type="domain" description="SAM-dependent MTase RsmB/NOP-type" evidence="11">
    <location>
        <begin position="221"/>
        <end position="326"/>
    </location>
</feature>
<keyword evidence="4 9" id="KW-0489">Methyltransferase</keyword>
<evidence type="ECO:0000256" key="8">
    <source>
        <dbReference type="ARBA" id="ARBA00023242"/>
    </source>
</evidence>
<accession>A0AAD9Q253</accession>
<dbReference type="PRINTS" id="PR02012">
    <property type="entry name" value="RCMTNOP2"/>
</dbReference>
<evidence type="ECO:0000256" key="5">
    <source>
        <dbReference type="ARBA" id="ARBA00022679"/>
    </source>
</evidence>
<dbReference type="InterPro" id="IPR029063">
    <property type="entry name" value="SAM-dependent_MTases_sf"/>
</dbReference>
<dbReference type="InterPro" id="IPR023267">
    <property type="entry name" value="RCMT"/>
</dbReference>
<dbReference type="Gene3D" id="3.40.50.150">
    <property type="entry name" value="Vaccinia Virus protein VP39"/>
    <property type="match status" value="1"/>
</dbReference>
<reference evidence="12" key="1">
    <citation type="journal article" date="2023" name="G3 (Bethesda)">
        <title>Whole genome assembly and annotation of the endangered Caribbean coral Acropora cervicornis.</title>
        <authorList>
            <person name="Selwyn J.D."/>
            <person name="Vollmer S.V."/>
        </authorList>
    </citation>
    <scope>NUCLEOTIDE SEQUENCE</scope>
    <source>
        <strain evidence="12">K2</strain>
    </source>
</reference>
<dbReference type="InterPro" id="IPR023273">
    <property type="entry name" value="RCMT_NOP2"/>
</dbReference>
<keyword evidence="8" id="KW-0539">Nucleus</keyword>
<evidence type="ECO:0000256" key="6">
    <source>
        <dbReference type="ARBA" id="ARBA00022691"/>
    </source>
</evidence>
<protein>
    <submittedName>
        <fullName evidence="12">28S rRNA (Cytosine-C(5))-methyltransferase</fullName>
    </submittedName>
</protein>
<dbReference type="GO" id="GO:0070475">
    <property type="term" value="P:rRNA base methylation"/>
    <property type="evidence" value="ECO:0007669"/>
    <property type="project" value="TreeGrafter"/>
</dbReference>
<evidence type="ECO:0000256" key="3">
    <source>
        <dbReference type="ARBA" id="ARBA00022517"/>
    </source>
</evidence>
<reference evidence="12" key="2">
    <citation type="journal article" date="2023" name="Science">
        <title>Genomic signatures of disease resistance in endangered staghorn corals.</title>
        <authorList>
            <person name="Vollmer S.V."/>
            <person name="Selwyn J.D."/>
            <person name="Despard B.A."/>
            <person name="Roesel C.L."/>
        </authorList>
    </citation>
    <scope>NUCLEOTIDE SEQUENCE</scope>
    <source>
        <strain evidence="12">K2</strain>
    </source>
</reference>
<evidence type="ECO:0000256" key="9">
    <source>
        <dbReference type="PROSITE-ProRule" id="PRU01023"/>
    </source>
</evidence>
<dbReference type="SUPFAM" id="SSF53335">
    <property type="entry name" value="S-adenosyl-L-methionine-dependent methyltransferases"/>
    <property type="match status" value="1"/>
</dbReference>
<dbReference type="InterPro" id="IPR001678">
    <property type="entry name" value="MeTrfase_RsmB-F_NOP2_dom"/>
</dbReference>
<dbReference type="GO" id="GO:0003723">
    <property type="term" value="F:RNA binding"/>
    <property type="evidence" value="ECO:0007669"/>
    <property type="project" value="UniProtKB-UniRule"/>
</dbReference>
<dbReference type="Pfam" id="PF01189">
    <property type="entry name" value="Methyltr_RsmB-F"/>
    <property type="match status" value="1"/>
</dbReference>